<gene>
    <name evidence="2" type="ORF">HD842_004040</name>
</gene>
<evidence type="ECO:0000256" key="1">
    <source>
        <dbReference type="SAM" id="MobiDB-lite"/>
    </source>
</evidence>
<organism evidence="2 3">
    <name type="scientific">Massilia aurea</name>
    <dbReference type="NCBI Taxonomy" id="373040"/>
    <lineage>
        <taxon>Bacteria</taxon>
        <taxon>Pseudomonadati</taxon>
        <taxon>Pseudomonadota</taxon>
        <taxon>Betaproteobacteria</taxon>
        <taxon>Burkholderiales</taxon>
        <taxon>Oxalobacteraceae</taxon>
        <taxon>Telluria group</taxon>
        <taxon>Massilia</taxon>
    </lineage>
</organism>
<evidence type="ECO:0000313" key="3">
    <source>
        <dbReference type="Proteomes" id="UP000540787"/>
    </source>
</evidence>
<dbReference type="Proteomes" id="UP000540787">
    <property type="component" value="Unassembled WGS sequence"/>
</dbReference>
<comment type="caution">
    <text evidence="2">The sequence shown here is derived from an EMBL/GenBank/DDBJ whole genome shotgun (WGS) entry which is preliminary data.</text>
</comment>
<name>A0A7W9X3K7_9BURK</name>
<sequence>MDAWLEPLIETVHGAQSGSEQDRQDQAFKPRASEQMGFYSFQPIRGQRDGAAQ</sequence>
<evidence type="ECO:0000313" key="2">
    <source>
        <dbReference type="EMBL" id="MBB6135863.1"/>
    </source>
</evidence>
<feature type="region of interest" description="Disordered" evidence="1">
    <location>
        <begin position="11"/>
        <end position="53"/>
    </location>
</feature>
<feature type="compositionally biased region" description="Basic and acidic residues" evidence="1">
    <location>
        <begin position="20"/>
        <end position="32"/>
    </location>
</feature>
<keyword evidence="3" id="KW-1185">Reference proteome</keyword>
<reference evidence="2 3" key="1">
    <citation type="submission" date="2020-08" db="EMBL/GenBank/DDBJ databases">
        <title>The Agave Microbiome: Exploring the role of microbial communities in plant adaptations to desert environments.</title>
        <authorList>
            <person name="Partida-Martinez L.P."/>
        </authorList>
    </citation>
    <scope>NUCLEOTIDE SEQUENCE [LARGE SCALE GENOMIC DNA]</scope>
    <source>
        <strain evidence="2 3">AT3.2</strain>
    </source>
</reference>
<dbReference type="EMBL" id="JACHBX010000005">
    <property type="protein sequence ID" value="MBB6135863.1"/>
    <property type="molecule type" value="Genomic_DNA"/>
</dbReference>
<dbReference type="AlphaFoldDB" id="A0A7W9X3K7"/>
<protein>
    <submittedName>
        <fullName evidence="2">Uncharacterized protein</fullName>
    </submittedName>
</protein>
<accession>A0A7W9X3K7</accession>
<proteinExistence type="predicted"/>